<organism evidence="4">
    <name type="scientific">Schlesneria paludicola</name>
    <dbReference type="NCBI Taxonomy" id="360056"/>
    <lineage>
        <taxon>Bacteria</taxon>
        <taxon>Pseudomonadati</taxon>
        <taxon>Planctomycetota</taxon>
        <taxon>Planctomycetia</taxon>
        <taxon>Planctomycetales</taxon>
        <taxon>Planctomycetaceae</taxon>
        <taxon>Schlesneria</taxon>
    </lineage>
</organism>
<dbReference type="Gene3D" id="3.30.360.10">
    <property type="entry name" value="Dihydrodipicolinate Reductase, domain 2"/>
    <property type="match status" value="1"/>
</dbReference>
<dbReference type="EMBL" id="DSVQ01000012">
    <property type="protein sequence ID" value="HGT39378.1"/>
    <property type="molecule type" value="Genomic_DNA"/>
</dbReference>
<dbReference type="InterPro" id="IPR036291">
    <property type="entry name" value="NAD(P)-bd_dom_sf"/>
</dbReference>
<dbReference type="PANTHER" id="PTHR43818:SF11">
    <property type="entry name" value="BCDNA.GH03377"/>
    <property type="match status" value="1"/>
</dbReference>
<keyword evidence="1" id="KW-0560">Oxidoreductase</keyword>
<evidence type="ECO:0000259" key="3">
    <source>
        <dbReference type="Pfam" id="PF22725"/>
    </source>
</evidence>
<protein>
    <submittedName>
        <fullName evidence="4">Gfo/Idh/MocA family oxidoreductase</fullName>
    </submittedName>
</protein>
<name>A0A7C4LMB5_9PLAN</name>
<accession>A0A7C4LMB5</accession>
<dbReference type="Pfam" id="PF01408">
    <property type="entry name" value="GFO_IDH_MocA"/>
    <property type="match status" value="1"/>
</dbReference>
<dbReference type="Gene3D" id="3.40.50.720">
    <property type="entry name" value="NAD(P)-binding Rossmann-like Domain"/>
    <property type="match status" value="1"/>
</dbReference>
<gene>
    <name evidence="4" type="ORF">ENS64_08985</name>
</gene>
<dbReference type="SUPFAM" id="SSF55347">
    <property type="entry name" value="Glyceraldehyde-3-phosphate dehydrogenase-like, C-terminal domain"/>
    <property type="match status" value="1"/>
</dbReference>
<dbReference type="AlphaFoldDB" id="A0A7C4LMB5"/>
<dbReference type="GO" id="GO:0000166">
    <property type="term" value="F:nucleotide binding"/>
    <property type="evidence" value="ECO:0007669"/>
    <property type="project" value="InterPro"/>
</dbReference>
<dbReference type="InterPro" id="IPR050463">
    <property type="entry name" value="Gfo/Idh/MocA_oxidrdct_glycsds"/>
</dbReference>
<dbReference type="Pfam" id="PF22725">
    <property type="entry name" value="GFO_IDH_MocA_C3"/>
    <property type="match status" value="1"/>
</dbReference>
<evidence type="ECO:0000256" key="1">
    <source>
        <dbReference type="ARBA" id="ARBA00023002"/>
    </source>
</evidence>
<dbReference type="PANTHER" id="PTHR43818">
    <property type="entry name" value="BCDNA.GH03377"/>
    <property type="match status" value="1"/>
</dbReference>
<evidence type="ECO:0000313" key="4">
    <source>
        <dbReference type="EMBL" id="HGT39378.1"/>
    </source>
</evidence>
<dbReference type="InterPro" id="IPR055170">
    <property type="entry name" value="GFO_IDH_MocA-like_dom"/>
</dbReference>
<feature type="domain" description="Gfo/Idh/MocA-like oxidoreductase N-terminal" evidence="2">
    <location>
        <begin position="2"/>
        <end position="119"/>
    </location>
</feature>
<sequence>MIRIGLVGAGENTRNKHIPGLRAERDVTIVGVVNRTPESTARIAEAYSIPKTYASWEELVADPDIDAVVVGTWPDLHAPVSCAALAAGKHVLTEARMARDLAEARQMLAAARAHPRQVAMLVPSPYGLIVGQRIAEHIAEGFLGEFRELVVIGADDQFHDYSSPLHWRQDAEKSGVNVLSLGILHETAMRWAPPPVRVFAQSQIFEPLRPNPRGSGQRHVTVPDSVQVVTQLEGGGRGLYHFSGVALFGPGKQIHLYGSLGTIKVEFGPGNVERVWAGRLGASALQEWEIPPEHRGRWRVEEEFVRAIRGEAPVRCNTFEIGVQYMEFTEAVARSAQTGQPVSLPLP</sequence>
<proteinExistence type="predicted"/>
<comment type="caution">
    <text evidence="4">The sequence shown here is derived from an EMBL/GenBank/DDBJ whole genome shotgun (WGS) entry which is preliminary data.</text>
</comment>
<dbReference type="InterPro" id="IPR000683">
    <property type="entry name" value="Gfo/Idh/MocA-like_OxRdtase_N"/>
</dbReference>
<dbReference type="SUPFAM" id="SSF51735">
    <property type="entry name" value="NAD(P)-binding Rossmann-fold domains"/>
    <property type="match status" value="1"/>
</dbReference>
<feature type="domain" description="GFO/IDH/MocA-like oxidoreductase" evidence="3">
    <location>
        <begin position="132"/>
        <end position="263"/>
    </location>
</feature>
<dbReference type="GO" id="GO:0016491">
    <property type="term" value="F:oxidoreductase activity"/>
    <property type="evidence" value="ECO:0007669"/>
    <property type="project" value="UniProtKB-KW"/>
</dbReference>
<evidence type="ECO:0000259" key="2">
    <source>
        <dbReference type="Pfam" id="PF01408"/>
    </source>
</evidence>
<reference evidence="4" key="1">
    <citation type="journal article" date="2020" name="mSystems">
        <title>Genome- and Community-Level Interaction Insights into Carbon Utilization and Element Cycling Functions of Hydrothermarchaeota in Hydrothermal Sediment.</title>
        <authorList>
            <person name="Zhou Z."/>
            <person name="Liu Y."/>
            <person name="Xu W."/>
            <person name="Pan J."/>
            <person name="Luo Z.H."/>
            <person name="Li M."/>
        </authorList>
    </citation>
    <scope>NUCLEOTIDE SEQUENCE [LARGE SCALE GENOMIC DNA]</scope>
    <source>
        <strain evidence="4">SpSt-508</strain>
    </source>
</reference>